<evidence type="ECO:0000313" key="2">
    <source>
        <dbReference type="EMBL" id="GIY33253.1"/>
    </source>
</evidence>
<accession>A0AAV4SFS6</accession>
<proteinExistence type="predicted"/>
<dbReference type="EMBL" id="BPLQ01007917">
    <property type="protein sequence ID" value="GIY33253.1"/>
    <property type="molecule type" value="Genomic_DNA"/>
</dbReference>
<reference evidence="2 3" key="1">
    <citation type="submission" date="2021-06" db="EMBL/GenBank/DDBJ databases">
        <title>Caerostris darwini draft genome.</title>
        <authorList>
            <person name="Kono N."/>
            <person name="Arakawa K."/>
        </authorList>
    </citation>
    <scope>NUCLEOTIDE SEQUENCE [LARGE SCALE GENOMIC DNA]</scope>
</reference>
<sequence>MTFIEPSNLSERITSSFSDKRRNVSGQGNVRQVLTPERARTTFIEINAPFDRNVSGQGDVPQMGTPERESKNDFHRSNCRNKSPSAAISIWDVKCRVTGKSESCCSFLCLFQQ</sequence>
<feature type="region of interest" description="Disordered" evidence="1">
    <location>
        <begin position="52"/>
        <end position="81"/>
    </location>
</feature>
<comment type="caution">
    <text evidence="2">The sequence shown here is derived from an EMBL/GenBank/DDBJ whole genome shotgun (WGS) entry which is preliminary data.</text>
</comment>
<feature type="compositionally biased region" description="Basic and acidic residues" evidence="1">
    <location>
        <begin position="66"/>
        <end position="76"/>
    </location>
</feature>
<dbReference type="Proteomes" id="UP001054837">
    <property type="component" value="Unassembled WGS sequence"/>
</dbReference>
<name>A0AAV4SFS6_9ARAC</name>
<protein>
    <submittedName>
        <fullName evidence="2">Uncharacterized protein</fullName>
    </submittedName>
</protein>
<feature type="region of interest" description="Disordered" evidence="1">
    <location>
        <begin position="1"/>
        <end position="28"/>
    </location>
</feature>
<keyword evidence="3" id="KW-1185">Reference proteome</keyword>
<organism evidence="2 3">
    <name type="scientific">Caerostris darwini</name>
    <dbReference type="NCBI Taxonomy" id="1538125"/>
    <lineage>
        <taxon>Eukaryota</taxon>
        <taxon>Metazoa</taxon>
        <taxon>Ecdysozoa</taxon>
        <taxon>Arthropoda</taxon>
        <taxon>Chelicerata</taxon>
        <taxon>Arachnida</taxon>
        <taxon>Araneae</taxon>
        <taxon>Araneomorphae</taxon>
        <taxon>Entelegynae</taxon>
        <taxon>Araneoidea</taxon>
        <taxon>Araneidae</taxon>
        <taxon>Caerostris</taxon>
    </lineage>
</organism>
<feature type="compositionally biased region" description="Polar residues" evidence="1">
    <location>
        <begin position="1"/>
        <end position="17"/>
    </location>
</feature>
<evidence type="ECO:0000313" key="3">
    <source>
        <dbReference type="Proteomes" id="UP001054837"/>
    </source>
</evidence>
<gene>
    <name evidence="2" type="ORF">CDAR_590881</name>
</gene>
<dbReference type="AlphaFoldDB" id="A0AAV4SFS6"/>
<evidence type="ECO:0000256" key="1">
    <source>
        <dbReference type="SAM" id="MobiDB-lite"/>
    </source>
</evidence>